<dbReference type="RefSeq" id="WP_203020738.1">
    <property type="nucleotide sequence ID" value="NZ_CP032406.1"/>
</dbReference>
<organism evidence="1 2">
    <name type="scientific">Rhizobium rosettiformans</name>
    <dbReference type="NCBI Taxonomy" id="1368430"/>
    <lineage>
        <taxon>Bacteria</taxon>
        <taxon>Pseudomonadati</taxon>
        <taxon>Pseudomonadota</taxon>
        <taxon>Alphaproteobacteria</taxon>
        <taxon>Hyphomicrobiales</taxon>
        <taxon>Rhizobiaceae</taxon>
        <taxon>Rhizobium/Agrobacterium group</taxon>
        <taxon>Rhizobium</taxon>
    </lineage>
</organism>
<keyword evidence="2" id="KW-1185">Reference proteome</keyword>
<geneLocation type="plasmid" evidence="1 2">
    <name>p1</name>
</geneLocation>
<dbReference type="Proteomes" id="UP000596351">
    <property type="component" value="Plasmid p1"/>
</dbReference>
<evidence type="ECO:0000313" key="2">
    <source>
        <dbReference type="Proteomes" id="UP000596351"/>
    </source>
</evidence>
<evidence type="ECO:0000313" key="1">
    <source>
        <dbReference type="EMBL" id="QRF54271.1"/>
    </source>
</evidence>
<gene>
    <name evidence="1" type="ORF">D4A92_22340</name>
</gene>
<reference evidence="1 2" key="1">
    <citation type="submission" date="2018-09" db="EMBL/GenBank/DDBJ databases">
        <title>Rhizobium sp. MAE2-X.</title>
        <authorList>
            <person name="Lee Y."/>
            <person name="Jeon C.O."/>
        </authorList>
    </citation>
    <scope>NUCLEOTIDE SEQUENCE [LARGE SCALE GENOMIC DNA]</scope>
    <source>
        <strain evidence="1 2">MAE2-X</strain>
        <plasmid evidence="1 2">p1</plasmid>
    </source>
</reference>
<accession>A0ABX7F3C3</accession>
<proteinExistence type="predicted"/>
<name>A0ABX7F3C3_9HYPH</name>
<protein>
    <submittedName>
        <fullName evidence="1">Uncharacterized protein</fullName>
    </submittedName>
</protein>
<sequence>MDKILFSLPVHERPDIVRGQIENINYFCPGSLVCIHISAGSVGLVDEFRRVCDFPNVIFNPNSLETIWSGGLMHVHVSNFLHALGTGSDFTKVMLISSNELFVKHGLAEYVSGFQIGAQMELFDGATDWGVFRQDFLQSVAMQKFIASLGLPLFFGGQAEGQFASREIFALLARLFMESFPMAPVGFPIEEVILPTVAARHAMINVNVALPVTLANYCNNLEITPDVVENVRAGKGAVFAKRVPRALRSPHIGASVLEGVFSVKRVPREDCELRRYIMGLMV</sequence>
<dbReference type="EMBL" id="CP032406">
    <property type="protein sequence ID" value="QRF54271.1"/>
    <property type="molecule type" value="Genomic_DNA"/>
</dbReference>
<keyword evidence="1" id="KW-0614">Plasmid</keyword>